<dbReference type="Gene3D" id="1.20.1250.20">
    <property type="entry name" value="MFS general substrate transporter like domains"/>
    <property type="match status" value="1"/>
</dbReference>
<evidence type="ECO:0000313" key="8">
    <source>
        <dbReference type="Proteomes" id="UP001556367"/>
    </source>
</evidence>
<keyword evidence="3 6" id="KW-0812">Transmembrane</keyword>
<keyword evidence="4 6" id="KW-1133">Transmembrane helix</keyword>
<feature type="transmembrane region" description="Helical" evidence="6">
    <location>
        <begin position="79"/>
        <end position="99"/>
    </location>
</feature>
<organism evidence="7 8">
    <name type="scientific">Hohenbuehelia grisea</name>
    <dbReference type="NCBI Taxonomy" id="104357"/>
    <lineage>
        <taxon>Eukaryota</taxon>
        <taxon>Fungi</taxon>
        <taxon>Dikarya</taxon>
        <taxon>Basidiomycota</taxon>
        <taxon>Agaricomycotina</taxon>
        <taxon>Agaricomycetes</taxon>
        <taxon>Agaricomycetidae</taxon>
        <taxon>Agaricales</taxon>
        <taxon>Pleurotineae</taxon>
        <taxon>Pleurotaceae</taxon>
        <taxon>Hohenbuehelia</taxon>
    </lineage>
</organism>
<dbReference type="SUPFAM" id="SSF103473">
    <property type="entry name" value="MFS general substrate transporter"/>
    <property type="match status" value="1"/>
</dbReference>
<protein>
    <submittedName>
        <fullName evidence="7">Uncharacterized protein</fullName>
    </submittedName>
</protein>
<dbReference type="PANTHER" id="PTHR23502">
    <property type="entry name" value="MAJOR FACILITATOR SUPERFAMILY"/>
    <property type="match status" value="1"/>
</dbReference>
<evidence type="ECO:0000256" key="5">
    <source>
        <dbReference type="ARBA" id="ARBA00023136"/>
    </source>
</evidence>
<evidence type="ECO:0000256" key="1">
    <source>
        <dbReference type="ARBA" id="ARBA00004141"/>
    </source>
</evidence>
<sequence length="112" mass="12074">MGYGWCLEKKTSVAVPLVLHFFTGYTSIVMLNSTQTLLVDLLPSQGSSVTACNNFIRCSLAAVLVSVVDIADKSLGPGWAFVLFGGLCVLVAPLLYVVVRIGPRCRQKRLAQ</sequence>
<evidence type="ECO:0000256" key="4">
    <source>
        <dbReference type="ARBA" id="ARBA00022989"/>
    </source>
</evidence>
<comment type="subcellular location">
    <subcellularLocation>
        <location evidence="1">Membrane</location>
        <topology evidence="1">Multi-pass membrane protein</topology>
    </subcellularLocation>
</comment>
<keyword evidence="5 6" id="KW-0472">Membrane</keyword>
<name>A0ABR3JDR8_9AGAR</name>
<dbReference type="Proteomes" id="UP001556367">
    <property type="component" value="Unassembled WGS sequence"/>
</dbReference>
<reference evidence="8" key="1">
    <citation type="submission" date="2024-06" db="EMBL/GenBank/DDBJ databases">
        <title>Multi-omics analyses provide insights into the biosynthesis of the anticancer antibiotic pleurotin in Hohenbuehelia grisea.</title>
        <authorList>
            <person name="Weaver J.A."/>
            <person name="Alberti F."/>
        </authorList>
    </citation>
    <scope>NUCLEOTIDE SEQUENCE [LARGE SCALE GENOMIC DNA]</scope>
    <source>
        <strain evidence="8">T-177</strain>
    </source>
</reference>
<evidence type="ECO:0000256" key="6">
    <source>
        <dbReference type="SAM" id="Phobius"/>
    </source>
</evidence>
<evidence type="ECO:0000256" key="3">
    <source>
        <dbReference type="ARBA" id="ARBA00022692"/>
    </source>
</evidence>
<keyword evidence="8" id="KW-1185">Reference proteome</keyword>
<gene>
    <name evidence="7" type="ORF">HGRIS_004765</name>
</gene>
<comment type="caution">
    <text evidence="7">The sequence shown here is derived from an EMBL/GenBank/DDBJ whole genome shotgun (WGS) entry which is preliminary data.</text>
</comment>
<accession>A0ABR3JDR8</accession>
<feature type="transmembrane region" description="Helical" evidence="6">
    <location>
        <begin position="12"/>
        <end position="31"/>
    </location>
</feature>
<keyword evidence="2" id="KW-0813">Transport</keyword>
<dbReference type="InterPro" id="IPR036259">
    <property type="entry name" value="MFS_trans_sf"/>
</dbReference>
<proteinExistence type="predicted"/>
<dbReference type="EMBL" id="JASNQZ010000008">
    <property type="protein sequence ID" value="KAL0953543.1"/>
    <property type="molecule type" value="Genomic_DNA"/>
</dbReference>
<dbReference type="PANTHER" id="PTHR23502:SF51">
    <property type="entry name" value="QUINIDINE RESISTANCE PROTEIN 1-RELATED"/>
    <property type="match status" value="1"/>
</dbReference>
<evidence type="ECO:0000256" key="2">
    <source>
        <dbReference type="ARBA" id="ARBA00022448"/>
    </source>
</evidence>
<evidence type="ECO:0000313" key="7">
    <source>
        <dbReference type="EMBL" id="KAL0953543.1"/>
    </source>
</evidence>